<protein>
    <submittedName>
        <fullName evidence="1">Uncharacterized protein</fullName>
    </submittedName>
</protein>
<accession>A0A0F9BJJ0</accession>
<proteinExistence type="predicted"/>
<gene>
    <name evidence="1" type="ORF">LCGC14_2439570</name>
</gene>
<organism evidence="1">
    <name type="scientific">marine sediment metagenome</name>
    <dbReference type="NCBI Taxonomy" id="412755"/>
    <lineage>
        <taxon>unclassified sequences</taxon>
        <taxon>metagenomes</taxon>
        <taxon>ecological metagenomes</taxon>
    </lineage>
</organism>
<evidence type="ECO:0000313" key="1">
    <source>
        <dbReference type="EMBL" id="KKL22025.1"/>
    </source>
</evidence>
<dbReference type="AlphaFoldDB" id="A0A0F9BJJ0"/>
<comment type="caution">
    <text evidence="1">The sequence shown here is derived from an EMBL/GenBank/DDBJ whole genome shotgun (WGS) entry which is preliminary data.</text>
</comment>
<reference evidence="1" key="1">
    <citation type="journal article" date="2015" name="Nature">
        <title>Complex archaea that bridge the gap between prokaryotes and eukaryotes.</title>
        <authorList>
            <person name="Spang A."/>
            <person name="Saw J.H."/>
            <person name="Jorgensen S.L."/>
            <person name="Zaremba-Niedzwiedzka K."/>
            <person name="Martijn J."/>
            <person name="Lind A.E."/>
            <person name="van Eijk R."/>
            <person name="Schleper C."/>
            <person name="Guy L."/>
            <person name="Ettema T.J."/>
        </authorList>
    </citation>
    <scope>NUCLEOTIDE SEQUENCE</scope>
</reference>
<name>A0A0F9BJJ0_9ZZZZ</name>
<dbReference type="EMBL" id="LAZR01037506">
    <property type="protein sequence ID" value="KKL22025.1"/>
    <property type="molecule type" value="Genomic_DNA"/>
</dbReference>
<sequence>MRIWHRIWRRYGGEYEASYVPCPNCGSGKWRVIRLFPGLVTPGLSAEMIQKYRRANVATYLGLICINCGNGFEIQYRWWGFKWFRKRWPERVWKG</sequence>